<evidence type="ECO:0000256" key="2">
    <source>
        <dbReference type="ARBA" id="ARBA00005698"/>
    </source>
</evidence>
<dbReference type="Proteomes" id="UP000315971">
    <property type="component" value="Unassembled WGS sequence"/>
</dbReference>
<keyword evidence="10 13" id="KW-0472">Membrane</keyword>
<evidence type="ECO:0000256" key="3">
    <source>
        <dbReference type="ARBA" id="ARBA00019907"/>
    </source>
</evidence>
<keyword evidence="6 13" id="KW-0874">Quinone</keyword>
<evidence type="ECO:0000256" key="12">
    <source>
        <dbReference type="ARBA" id="ARBA00047712"/>
    </source>
</evidence>
<evidence type="ECO:0000256" key="1">
    <source>
        <dbReference type="ARBA" id="ARBA00004651"/>
    </source>
</evidence>
<keyword evidence="8 13" id="KW-1133">Transmembrane helix</keyword>
<dbReference type="Gene3D" id="1.20.120.1200">
    <property type="entry name" value="NADH-ubiquinone/plastoquinone oxidoreductase chain 6, subunit NuoJ"/>
    <property type="match status" value="1"/>
</dbReference>
<dbReference type="Pfam" id="PF00499">
    <property type="entry name" value="Oxidored_q3"/>
    <property type="match status" value="1"/>
</dbReference>
<keyword evidence="4 13" id="KW-1003">Cell membrane</keyword>
<proteinExistence type="inferred from homology"/>
<evidence type="ECO:0000256" key="6">
    <source>
        <dbReference type="ARBA" id="ARBA00022719"/>
    </source>
</evidence>
<feature type="transmembrane region" description="Helical" evidence="13">
    <location>
        <begin position="28"/>
        <end position="46"/>
    </location>
</feature>
<protein>
    <recommendedName>
        <fullName evidence="3 13">NADH-quinone oxidoreductase subunit J</fullName>
        <ecNumber evidence="13">7.1.1.-</ecNumber>
    </recommendedName>
</protein>
<evidence type="ECO:0000256" key="11">
    <source>
        <dbReference type="ARBA" id="ARBA00025811"/>
    </source>
</evidence>
<evidence type="ECO:0000256" key="7">
    <source>
        <dbReference type="ARBA" id="ARBA00022967"/>
    </source>
</evidence>
<evidence type="ECO:0000256" key="10">
    <source>
        <dbReference type="ARBA" id="ARBA00023136"/>
    </source>
</evidence>
<sequence length="175" mass="19497">MNLLFSISSVIAIVSTLMVITRKHPVHALLYLIVSFLAIAVVIYQLGAPFIAILELIIYAGAIMVLFIFTMMLLNLGKETIDQERKWLQPQTWTGPVLLSLILLVELIYLLSKSSSQEHAITGMDTKIVAQTLFGPYLILVELAALLLTAGIVGAAHIGQHKRRVSHRFLEEYNE</sequence>
<gene>
    <name evidence="14" type="ORF">SAMN06265350_101229</name>
</gene>
<dbReference type="RefSeq" id="WP_142600745.1">
    <property type="nucleotide sequence ID" value="NZ_FXSZ01000001.1"/>
</dbReference>
<accession>A0A521ALH9</accession>
<keyword evidence="15" id="KW-1185">Reference proteome</keyword>
<comment type="function">
    <text evidence="13">NDH-1 shuttles electrons from NADH, via FMN and iron-sulfur (Fe-S) centers, to quinones in the respiratory chain. Couples the redox reaction to proton translocation (for every two electrons transferred, four hydrogen ions are translocated across the cytoplasmic membrane), and thus conserves the redox energy in a proton gradient.</text>
</comment>
<dbReference type="AlphaFoldDB" id="A0A521ALH9"/>
<feature type="transmembrane region" description="Helical" evidence="13">
    <location>
        <begin position="93"/>
        <end position="112"/>
    </location>
</feature>
<dbReference type="PANTHER" id="PTHR33269">
    <property type="entry name" value="NADH-UBIQUINONE OXIDOREDUCTASE CHAIN 6"/>
    <property type="match status" value="1"/>
</dbReference>
<dbReference type="FunFam" id="1.20.120.1200:FF:000001">
    <property type="entry name" value="NADH-quinone oxidoreductase subunit J"/>
    <property type="match status" value="1"/>
</dbReference>
<comment type="subunit">
    <text evidence="11">Composed of 13 different subunits. Subunits NuoA, H, J, K, L, M, N constitute the membrane sector of the complex.</text>
</comment>
<comment type="subcellular location">
    <subcellularLocation>
        <location evidence="1 13">Cell membrane</location>
        <topology evidence="1 13">Multi-pass membrane protein</topology>
    </subcellularLocation>
</comment>
<dbReference type="GO" id="GO:0048038">
    <property type="term" value="F:quinone binding"/>
    <property type="evidence" value="ECO:0007669"/>
    <property type="project" value="UniProtKB-UniRule"/>
</dbReference>
<dbReference type="EMBL" id="FXSZ01000001">
    <property type="protein sequence ID" value="SMO35631.1"/>
    <property type="molecule type" value="Genomic_DNA"/>
</dbReference>
<keyword evidence="5 13" id="KW-0812">Transmembrane</keyword>
<evidence type="ECO:0000313" key="15">
    <source>
        <dbReference type="Proteomes" id="UP000315971"/>
    </source>
</evidence>
<dbReference type="EC" id="7.1.1.-" evidence="13"/>
<dbReference type="OrthoDB" id="9790848at2"/>
<organism evidence="14 15">
    <name type="scientific">Solitalea koreensis</name>
    <dbReference type="NCBI Taxonomy" id="543615"/>
    <lineage>
        <taxon>Bacteria</taxon>
        <taxon>Pseudomonadati</taxon>
        <taxon>Bacteroidota</taxon>
        <taxon>Sphingobacteriia</taxon>
        <taxon>Sphingobacteriales</taxon>
        <taxon>Sphingobacteriaceae</taxon>
        <taxon>Solitalea</taxon>
    </lineage>
</organism>
<evidence type="ECO:0000313" key="14">
    <source>
        <dbReference type="EMBL" id="SMO35631.1"/>
    </source>
</evidence>
<dbReference type="PANTHER" id="PTHR33269:SF17">
    <property type="entry name" value="NADH-UBIQUINONE OXIDOREDUCTASE CHAIN 6"/>
    <property type="match status" value="1"/>
</dbReference>
<reference evidence="14 15" key="1">
    <citation type="submission" date="2017-05" db="EMBL/GenBank/DDBJ databases">
        <authorList>
            <person name="Varghese N."/>
            <person name="Submissions S."/>
        </authorList>
    </citation>
    <scope>NUCLEOTIDE SEQUENCE [LARGE SCALE GENOMIC DNA]</scope>
    <source>
        <strain evidence="14 15">DSM 21342</strain>
    </source>
</reference>
<dbReference type="GO" id="GO:0008137">
    <property type="term" value="F:NADH dehydrogenase (ubiquinone) activity"/>
    <property type="evidence" value="ECO:0007669"/>
    <property type="project" value="UniProtKB-UniRule"/>
</dbReference>
<evidence type="ECO:0000256" key="5">
    <source>
        <dbReference type="ARBA" id="ARBA00022692"/>
    </source>
</evidence>
<evidence type="ECO:0000256" key="13">
    <source>
        <dbReference type="RuleBase" id="RU004429"/>
    </source>
</evidence>
<keyword evidence="7" id="KW-1278">Translocase</keyword>
<dbReference type="NCBIfam" id="NF005162">
    <property type="entry name" value="PRK06638.1-1"/>
    <property type="match status" value="1"/>
</dbReference>
<dbReference type="InterPro" id="IPR001457">
    <property type="entry name" value="NADH_UbQ/plastoQ_OxRdtase_su6"/>
</dbReference>
<evidence type="ECO:0000256" key="8">
    <source>
        <dbReference type="ARBA" id="ARBA00022989"/>
    </source>
</evidence>
<comment type="catalytic activity">
    <reaction evidence="12 13">
        <text>a quinone + NADH + 5 H(+)(in) = a quinol + NAD(+) + 4 H(+)(out)</text>
        <dbReference type="Rhea" id="RHEA:57888"/>
        <dbReference type="ChEBI" id="CHEBI:15378"/>
        <dbReference type="ChEBI" id="CHEBI:24646"/>
        <dbReference type="ChEBI" id="CHEBI:57540"/>
        <dbReference type="ChEBI" id="CHEBI:57945"/>
        <dbReference type="ChEBI" id="CHEBI:132124"/>
    </reaction>
</comment>
<feature type="transmembrane region" description="Helical" evidence="13">
    <location>
        <begin position="133"/>
        <end position="158"/>
    </location>
</feature>
<evidence type="ECO:0000256" key="9">
    <source>
        <dbReference type="ARBA" id="ARBA00023027"/>
    </source>
</evidence>
<comment type="caution">
    <text evidence="13">Lacks conserved residue(s) required for the propagation of feature annotation.</text>
</comment>
<dbReference type="InterPro" id="IPR042106">
    <property type="entry name" value="Nuo/plastoQ_OxRdtase_6_NuoJ"/>
</dbReference>
<dbReference type="GO" id="GO:0005886">
    <property type="term" value="C:plasma membrane"/>
    <property type="evidence" value="ECO:0007669"/>
    <property type="project" value="UniProtKB-SubCell"/>
</dbReference>
<feature type="transmembrane region" description="Helical" evidence="13">
    <location>
        <begin position="53"/>
        <end position="73"/>
    </location>
</feature>
<comment type="similarity">
    <text evidence="2 13">Belongs to the complex I subunit 6 family.</text>
</comment>
<keyword evidence="9 13" id="KW-0520">NAD</keyword>
<name>A0A521ALH9_9SPHI</name>
<evidence type="ECO:0000256" key="4">
    <source>
        <dbReference type="ARBA" id="ARBA00022475"/>
    </source>
</evidence>